<evidence type="ECO:0000259" key="9">
    <source>
        <dbReference type="PROSITE" id="PS50850"/>
    </source>
</evidence>
<feature type="transmembrane region" description="Helical" evidence="8">
    <location>
        <begin position="281"/>
        <end position="304"/>
    </location>
</feature>
<keyword evidence="5 8" id="KW-1133">Transmembrane helix</keyword>
<comment type="similarity">
    <text evidence="2 7">Belongs to the major facilitator superfamily. Sugar transporter (TC 2.A.1.1) family.</text>
</comment>
<dbReference type="PROSITE" id="PS50850">
    <property type="entry name" value="MFS"/>
    <property type="match status" value="1"/>
</dbReference>
<dbReference type="PROSITE" id="PS00217">
    <property type="entry name" value="SUGAR_TRANSPORT_2"/>
    <property type="match status" value="1"/>
</dbReference>
<evidence type="ECO:0000313" key="10">
    <source>
        <dbReference type="Proteomes" id="UP000887577"/>
    </source>
</evidence>
<feature type="transmembrane region" description="Helical" evidence="8">
    <location>
        <begin position="319"/>
        <end position="340"/>
    </location>
</feature>
<dbReference type="PRINTS" id="PR00171">
    <property type="entry name" value="SUGRTRNSPORT"/>
</dbReference>
<dbReference type="SUPFAM" id="SSF103473">
    <property type="entry name" value="MFS general substrate transporter"/>
    <property type="match status" value="1"/>
</dbReference>
<feature type="transmembrane region" description="Helical" evidence="8">
    <location>
        <begin position="67"/>
        <end position="87"/>
    </location>
</feature>
<evidence type="ECO:0000256" key="3">
    <source>
        <dbReference type="ARBA" id="ARBA00022448"/>
    </source>
</evidence>
<dbReference type="PANTHER" id="PTHR48020:SF12">
    <property type="entry name" value="PROTON MYO-INOSITOL COTRANSPORTER"/>
    <property type="match status" value="1"/>
</dbReference>
<dbReference type="Proteomes" id="UP000887577">
    <property type="component" value="Unplaced"/>
</dbReference>
<feature type="transmembrane region" description="Helical" evidence="8">
    <location>
        <begin position="187"/>
        <end position="210"/>
    </location>
</feature>
<dbReference type="InterPro" id="IPR020846">
    <property type="entry name" value="MFS_dom"/>
</dbReference>
<feature type="transmembrane region" description="Helical" evidence="8">
    <location>
        <begin position="349"/>
        <end position="371"/>
    </location>
</feature>
<dbReference type="InterPro" id="IPR005828">
    <property type="entry name" value="MFS_sugar_transport-like"/>
</dbReference>
<evidence type="ECO:0000256" key="8">
    <source>
        <dbReference type="SAM" id="Phobius"/>
    </source>
</evidence>
<dbReference type="InterPro" id="IPR005829">
    <property type="entry name" value="Sugar_transporter_CS"/>
</dbReference>
<evidence type="ECO:0000256" key="6">
    <source>
        <dbReference type="ARBA" id="ARBA00023136"/>
    </source>
</evidence>
<feature type="transmembrane region" description="Helical" evidence="8">
    <location>
        <begin position="124"/>
        <end position="145"/>
    </location>
</feature>
<evidence type="ECO:0000256" key="7">
    <source>
        <dbReference type="RuleBase" id="RU003346"/>
    </source>
</evidence>
<comment type="subcellular location">
    <subcellularLocation>
        <location evidence="1">Membrane</location>
        <topology evidence="1">Multi-pass membrane protein</topology>
    </subcellularLocation>
</comment>
<dbReference type="Pfam" id="PF00083">
    <property type="entry name" value="Sugar_tr"/>
    <property type="match status" value="2"/>
</dbReference>
<organism evidence="10 11">
    <name type="scientific">Panagrolaimus superbus</name>
    <dbReference type="NCBI Taxonomy" id="310955"/>
    <lineage>
        <taxon>Eukaryota</taxon>
        <taxon>Metazoa</taxon>
        <taxon>Ecdysozoa</taxon>
        <taxon>Nematoda</taxon>
        <taxon>Chromadorea</taxon>
        <taxon>Rhabditida</taxon>
        <taxon>Tylenchina</taxon>
        <taxon>Panagrolaimomorpha</taxon>
        <taxon>Panagrolaimoidea</taxon>
        <taxon>Panagrolaimidae</taxon>
        <taxon>Panagrolaimus</taxon>
    </lineage>
</organism>
<dbReference type="NCBIfam" id="TIGR00879">
    <property type="entry name" value="SP"/>
    <property type="match status" value="1"/>
</dbReference>
<dbReference type="InterPro" id="IPR050814">
    <property type="entry name" value="Myo-inositol_Transporter"/>
</dbReference>
<dbReference type="WBParaSite" id="PSU_v2.g1507.t1">
    <property type="protein sequence ID" value="PSU_v2.g1507.t1"/>
    <property type="gene ID" value="PSU_v2.g1507"/>
</dbReference>
<dbReference type="InterPro" id="IPR003663">
    <property type="entry name" value="Sugar/inositol_transpt"/>
</dbReference>
<evidence type="ECO:0000256" key="4">
    <source>
        <dbReference type="ARBA" id="ARBA00022692"/>
    </source>
</evidence>
<dbReference type="PROSITE" id="PS00216">
    <property type="entry name" value="SUGAR_TRANSPORT_1"/>
    <property type="match status" value="1"/>
</dbReference>
<feature type="transmembrane region" description="Helical" evidence="8">
    <location>
        <begin position="157"/>
        <end position="181"/>
    </location>
</feature>
<keyword evidence="4 8" id="KW-0812">Transmembrane</keyword>
<dbReference type="GO" id="GO:0005366">
    <property type="term" value="F:myo-inositol:proton symporter activity"/>
    <property type="evidence" value="ECO:0007669"/>
    <property type="project" value="TreeGrafter"/>
</dbReference>
<reference evidence="11" key="1">
    <citation type="submission" date="2022-11" db="UniProtKB">
        <authorList>
            <consortium name="WormBaseParasite"/>
        </authorList>
    </citation>
    <scope>IDENTIFICATION</scope>
</reference>
<feature type="transmembrane region" description="Helical" evidence="8">
    <location>
        <begin position="501"/>
        <end position="524"/>
    </location>
</feature>
<feature type="transmembrane region" description="Helical" evidence="8">
    <location>
        <begin position="99"/>
        <end position="118"/>
    </location>
</feature>
<evidence type="ECO:0000256" key="1">
    <source>
        <dbReference type="ARBA" id="ARBA00004141"/>
    </source>
</evidence>
<sequence length="574" mass="63458">MVQVAVAAASNSGVPRPSHEPQLGGFIYLLAFMAVIGGFLFGYDTGIVSAALLYLPQDESMGLESNVWQEIIVSITPGFAGVGSLMAGVASDRFGRKKMIVLSTIIFSIGAIICASAFDRWILVVGRILLGLAIGFASMIVPMYISESSPANIRGQLVTGFQLMITIGLVAANIIGGGFSYVDPTKVGWRLMFGFAAVPAVIQFIGFLFLPESPRWLFEHHGPKECQDVLDRIYNGDTIWVQYELEEITVTHETQQKELEENGGDGFILGRIWKTPHIRKALIIGSMLQMFQQLCGINTIMYYAGTVIKSAGVKNDHTTIWITVGTSTVNFLGTFIPIAIIEKAGRRKIIMCSVVGVIFASCLFGVAFLMINLDSAKTLSSNFDDSSKCDYSNCDRCVTDDKCGFCSVKDQRKNGYCLAIAEKYGDRNSKAGYCMEDTGNEMHNPFNNDTIYEFANVYCHTQWTIFPIILMVVFFTCFSSGFAPIPWVLNSEFYPLWARSTCISISTFTNWIFNLIVSLTFLSLSQAVTRAVELLFMTKQQRENNLRIRRLTVASYENASFAGTRKNTGLKEPS</sequence>
<name>A0A914Y6J5_9BILA</name>
<dbReference type="InterPro" id="IPR036259">
    <property type="entry name" value="MFS_trans_sf"/>
</dbReference>
<accession>A0A914Y6J5</accession>
<keyword evidence="6 8" id="KW-0472">Membrane</keyword>
<feature type="domain" description="Major facilitator superfamily (MFS) profile" evidence="9">
    <location>
        <begin position="30"/>
        <end position="574"/>
    </location>
</feature>
<feature type="transmembrane region" description="Helical" evidence="8">
    <location>
        <begin position="465"/>
        <end position="489"/>
    </location>
</feature>
<evidence type="ECO:0000256" key="5">
    <source>
        <dbReference type="ARBA" id="ARBA00022989"/>
    </source>
</evidence>
<keyword evidence="3 7" id="KW-0813">Transport</keyword>
<evidence type="ECO:0000313" key="11">
    <source>
        <dbReference type="WBParaSite" id="PSU_v2.g1507.t1"/>
    </source>
</evidence>
<dbReference type="Gene3D" id="1.20.1250.20">
    <property type="entry name" value="MFS general substrate transporter like domains"/>
    <property type="match status" value="2"/>
</dbReference>
<evidence type="ECO:0000256" key="2">
    <source>
        <dbReference type="ARBA" id="ARBA00010992"/>
    </source>
</evidence>
<proteinExistence type="inferred from homology"/>
<dbReference type="AlphaFoldDB" id="A0A914Y6J5"/>
<dbReference type="PANTHER" id="PTHR48020">
    <property type="entry name" value="PROTON MYO-INOSITOL COTRANSPORTER"/>
    <property type="match status" value="1"/>
</dbReference>
<feature type="transmembrane region" description="Helical" evidence="8">
    <location>
        <begin position="26"/>
        <end position="55"/>
    </location>
</feature>
<keyword evidence="10" id="KW-1185">Reference proteome</keyword>
<dbReference type="GO" id="GO:0016324">
    <property type="term" value="C:apical plasma membrane"/>
    <property type="evidence" value="ECO:0007669"/>
    <property type="project" value="TreeGrafter"/>
</dbReference>
<protein>
    <submittedName>
        <fullName evidence="11">Major facilitator superfamily (MFS) profile domain-containing protein</fullName>
    </submittedName>
</protein>